<proteinExistence type="predicted"/>
<dbReference type="OrthoDB" id="6732375at2759"/>
<feature type="domain" description="DUF7869" evidence="1">
    <location>
        <begin position="133"/>
        <end position="221"/>
    </location>
</feature>
<accession>A0A9P0PQG5</accession>
<comment type="caution">
    <text evidence="2">The sequence shown here is derived from an EMBL/GenBank/DDBJ whole genome shotgun (WGS) entry which is preliminary data.</text>
</comment>
<protein>
    <recommendedName>
        <fullName evidence="1">DUF7869 domain-containing protein</fullName>
    </recommendedName>
</protein>
<gene>
    <name evidence="2" type="ORF">ACAOBT_LOCUS22406</name>
</gene>
<dbReference type="AlphaFoldDB" id="A0A9P0PQG5"/>
<evidence type="ECO:0000313" key="2">
    <source>
        <dbReference type="EMBL" id="CAH1995129.1"/>
    </source>
</evidence>
<dbReference type="PANTHER" id="PTHR10773:SF19">
    <property type="match status" value="1"/>
</dbReference>
<dbReference type="Proteomes" id="UP001152888">
    <property type="component" value="Unassembled WGS sequence"/>
</dbReference>
<dbReference type="Pfam" id="PF25273">
    <property type="entry name" value="DUF7869"/>
    <property type="match status" value="1"/>
</dbReference>
<evidence type="ECO:0000259" key="1">
    <source>
        <dbReference type="Pfam" id="PF25273"/>
    </source>
</evidence>
<keyword evidence="3" id="KW-1185">Reference proteome</keyword>
<dbReference type="InterPro" id="IPR057191">
    <property type="entry name" value="DUF7869"/>
</dbReference>
<evidence type="ECO:0000313" key="3">
    <source>
        <dbReference type="Proteomes" id="UP001152888"/>
    </source>
</evidence>
<organism evidence="2 3">
    <name type="scientific">Acanthoscelides obtectus</name>
    <name type="common">Bean weevil</name>
    <name type="synonym">Bruchus obtectus</name>
    <dbReference type="NCBI Taxonomy" id="200917"/>
    <lineage>
        <taxon>Eukaryota</taxon>
        <taxon>Metazoa</taxon>
        <taxon>Ecdysozoa</taxon>
        <taxon>Arthropoda</taxon>
        <taxon>Hexapoda</taxon>
        <taxon>Insecta</taxon>
        <taxon>Pterygota</taxon>
        <taxon>Neoptera</taxon>
        <taxon>Endopterygota</taxon>
        <taxon>Coleoptera</taxon>
        <taxon>Polyphaga</taxon>
        <taxon>Cucujiformia</taxon>
        <taxon>Chrysomeloidea</taxon>
        <taxon>Chrysomelidae</taxon>
        <taxon>Bruchinae</taxon>
        <taxon>Bruchini</taxon>
        <taxon>Acanthoscelides</taxon>
    </lineage>
</organism>
<dbReference type="PANTHER" id="PTHR10773">
    <property type="entry name" value="DNA-DIRECTED RNA POLYMERASES I, II, AND III SUBUNIT RPABC2"/>
    <property type="match status" value="1"/>
</dbReference>
<reference evidence="2" key="1">
    <citation type="submission" date="2022-03" db="EMBL/GenBank/DDBJ databases">
        <authorList>
            <person name="Sayadi A."/>
        </authorList>
    </citation>
    <scope>NUCLEOTIDE SEQUENCE</scope>
</reference>
<sequence length="227" mass="25836">MYASNVEECANENIVPVSTFTYRQMFVNDFNFGFGPPKTDTCAVCDVGSNEEHVAKYKKAFDVQKSNRENAKANEKIIYLTFDLQKTLPLPKISTSKAFYVRQVWLYNLGIYLISTQQNGKGFFHVWTEDQGSCGPEEIGSSLMAFLENTKDQAIAPDHLIAWSDSAGGQNKKNYIVCLWHYLINSGVFRKIDHTFPEVGHTFMDSDRDFAAVEKSIRKHQSIYTID</sequence>
<name>A0A9P0PQG5_ACAOB</name>
<dbReference type="EMBL" id="CAKOFQ010007215">
    <property type="protein sequence ID" value="CAH1995129.1"/>
    <property type="molecule type" value="Genomic_DNA"/>
</dbReference>